<sequence length="1008" mass="104114">MPNRYANLDGNAKISESYTQINDGFTTVQSDIDSHKAAATLDHPDGSVTTAKLAGKAVTQAKLGDKAVGSGQLADAAVGTGQLADGSVTTAKIAGKAVGAAQVADKAIGSGQLADSAVGTTQIAAKAVTQAKLGDAAVGTTQLADGAVTAAKVAADVATQAELDAHVNDTVPHISAAERSKLTGIQTGAEVNQNAFAKVNDVPANAKSDTLTIEGGTGITITTDAANKKVLVTATGTATPGAHASSHITGGTDVIPNVTGSSSGLMSPVDKSKLDGTASAATPSTIMQRDANGRAKIAAPAAADDIARKDTVDAAVAPLTADLADAALESLALVPGQQVVSPTRPAPLRVKSIKGRTLVNLLGRDGGFEAGVPTTWSATYGTMSSETGNVASGAKALRVTLASAAASAATNRFLPADNKCYVFIAMLKCGTNSSMQAVISGNQGTLVTKKDEFAPSFIRFKAASSGVPSITVDGANGQYGYVDGVRLYEITQAEYDAIAGQLADQVAAKYPYVDDVKNVNGVYIRNIPVVGDPDKDQYVFYPDCQLAANMDGSIYDELYTDADGRARVKRRFRTMDLTGEMAWGFAGSPSGYKTFGVSIPAPINDTAFVVKYDGKILGRVLSGAGFSAADQQVISGVYNGTTYNTVSISVSNNDSGWGDSYTPTADEIKAYFNGWVMFNGGAASNSTPDNPANNLYNGSGQKAWARRSGGVGRTWVDGTVSLPMTLAPSFTTYRLQYQLAEAVDEPTRSEGAILLTTGANSLEVGAGAIVRESARPAIVSGAAYIFANNQAYRNQRVIQTYKNSRPSGWTIATRAAGDSGNAAYGLQYAVTDPSNYDPSAVYEVTYLALDVHQIGLPPTQIVAEYAANLRTVADDASKAAVQLARRVSVLENGSAQAKQPQWITPTLLNGTQNFSDGFNAISYMKDALGFVHIKGFAANPSNIAMFRLPPGYRPAKNLVFASTSASSAAGANPLAATINVQANGTVQAAINAQAGFMTLDGIAFQAEL</sequence>
<dbReference type="EMBL" id="CP051428">
    <property type="protein sequence ID" value="QJC53049.1"/>
    <property type="molecule type" value="Genomic_DNA"/>
</dbReference>
<dbReference type="Gene3D" id="2.60.120.260">
    <property type="entry name" value="Galactose-binding domain-like"/>
    <property type="match status" value="1"/>
</dbReference>
<evidence type="ECO:0000313" key="2">
    <source>
        <dbReference type="Proteomes" id="UP000502136"/>
    </source>
</evidence>
<dbReference type="KEGG" id="palr:HGI30_16695"/>
<proteinExistence type="predicted"/>
<evidence type="ECO:0000313" key="1">
    <source>
        <dbReference type="EMBL" id="QJC53049.1"/>
    </source>
</evidence>
<name>A0A6H2H0C4_9BACL</name>
<protein>
    <submittedName>
        <fullName evidence="1">Uncharacterized protein</fullName>
    </submittedName>
</protein>
<reference evidence="1 2" key="1">
    <citation type="submission" date="2020-04" db="EMBL/GenBank/DDBJ databases">
        <title>Novel Paenibacillus strain UniB2 isolated from commercial digestive syrup.</title>
        <authorList>
            <person name="Thorat V."/>
            <person name="Kirdat K."/>
            <person name="Tiwarekar B."/>
            <person name="Yadav A."/>
        </authorList>
    </citation>
    <scope>NUCLEOTIDE SEQUENCE [LARGE SCALE GENOMIC DNA]</scope>
    <source>
        <strain evidence="1 2">UniB2</strain>
    </source>
</reference>
<dbReference type="RefSeq" id="WP_168908598.1">
    <property type="nucleotide sequence ID" value="NZ_CP051428.1"/>
</dbReference>
<organism evidence="1 2">
    <name type="scientific">Paenibacillus albicereus</name>
    <dbReference type="NCBI Taxonomy" id="2726185"/>
    <lineage>
        <taxon>Bacteria</taxon>
        <taxon>Bacillati</taxon>
        <taxon>Bacillota</taxon>
        <taxon>Bacilli</taxon>
        <taxon>Bacillales</taxon>
        <taxon>Paenibacillaceae</taxon>
        <taxon>Paenibacillus</taxon>
    </lineage>
</organism>
<keyword evidence="2" id="KW-1185">Reference proteome</keyword>
<gene>
    <name evidence="1" type="ORF">HGI30_16695</name>
</gene>
<dbReference type="AlphaFoldDB" id="A0A6H2H0C4"/>
<dbReference type="Proteomes" id="UP000502136">
    <property type="component" value="Chromosome"/>
</dbReference>
<accession>A0A6H2H0C4</accession>